<dbReference type="PANTHER" id="PTHR33223:SF10">
    <property type="entry name" value="AMINOTRANSFERASE-LIKE PLANT MOBILE DOMAIN-CONTAINING PROTEIN"/>
    <property type="match status" value="1"/>
</dbReference>
<protein>
    <recommendedName>
        <fullName evidence="1">Retrotransposon gag domain-containing protein</fullName>
    </recommendedName>
</protein>
<keyword evidence="3" id="KW-1185">Reference proteome</keyword>
<dbReference type="AlphaFoldDB" id="A0ABD1W6U4"/>
<proteinExistence type="predicted"/>
<accession>A0ABD1W6U4</accession>
<dbReference type="EMBL" id="JBFOLJ010000004">
    <property type="protein sequence ID" value="KAL2545383.1"/>
    <property type="molecule type" value="Genomic_DNA"/>
</dbReference>
<sequence length="127" mass="14922">MDDDEEIRPLSERIRCCSVLYDFEMPKISKYACKCDPDDHILNYHASMEIAGATPVLKYKAFTLTFEGSALRRYKKLSSRSIHSWKDLKMAIRNGFVSLWLGQLPLQHFQEMRQRNDELLKFYLGLV</sequence>
<evidence type="ECO:0000313" key="2">
    <source>
        <dbReference type="EMBL" id="KAL2545383.1"/>
    </source>
</evidence>
<dbReference type="Pfam" id="PF03732">
    <property type="entry name" value="Retrotrans_gag"/>
    <property type="match status" value="1"/>
</dbReference>
<gene>
    <name evidence="2" type="ORF">Fot_14616</name>
</gene>
<evidence type="ECO:0000259" key="1">
    <source>
        <dbReference type="Pfam" id="PF03732"/>
    </source>
</evidence>
<name>A0ABD1W6U4_9LAMI</name>
<dbReference type="Proteomes" id="UP001604277">
    <property type="component" value="Unassembled WGS sequence"/>
</dbReference>
<organism evidence="2 3">
    <name type="scientific">Forsythia ovata</name>
    <dbReference type="NCBI Taxonomy" id="205694"/>
    <lineage>
        <taxon>Eukaryota</taxon>
        <taxon>Viridiplantae</taxon>
        <taxon>Streptophyta</taxon>
        <taxon>Embryophyta</taxon>
        <taxon>Tracheophyta</taxon>
        <taxon>Spermatophyta</taxon>
        <taxon>Magnoliopsida</taxon>
        <taxon>eudicotyledons</taxon>
        <taxon>Gunneridae</taxon>
        <taxon>Pentapetalae</taxon>
        <taxon>asterids</taxon>
        <taxon>lamiids</taxon>
        <taxon>Lamiales</taxon>
        <taxon>Oleaceae</taxon>
        <taxon>Forsythieae</taxon>
        <taxon>Forsythia</taxon>
    </lineage>
</organism>
<comment type="caution">
    <text evidence="2">The sequence shown here is derived from an EMBL/GenBank/DDBJ whole genome shotgun (WGS) entry which is preliminary data.</text>
</comment>
<evidence type="ECO:0000313" key="3">
    <source>
        <dbReference type="Proteomes" id="UP001604277"/>
    </source>
</evidence>
<dbReference type="InterPro" id="IPR005162">
    <property type="entry name" value="Retrotrans_gag_dom"/>
</dbReference>
<dbReference type="PANTHER" id="PTHR33223">
    <property type="entry name" value="CCHC-TYPE DOMAIN-CONTAINING PROTEIN"/>
    <property type="match status" value="1"/>
</dbReference>
<feature type="domain" description="Retrotransposon gag" evidence="1">
    <location>
        <begin position="61"/>
        <end position="121"/>
    </location>
</feature>
<reference evidence="3" key="1">
    <citation type="submission" date="2024-07" db="EMBL/GenBank/DDBJ databases">
        <title>Two chromosome-level genome assemblies of Korean endemic species Abeliophyllum distichum and Forsythia ovata (Oleaceae).</title>
        <authorList>
            <person name="Jang H."/>
        </authorList>
    </citation>
    <scope>NUCLEOTIDE SEQUENCE [LARGE SCALE GENOMIC DNA]</scope>
</reference>